<dbReference type="EMBL" id="AMFJ01021646">
    <property type="protein sequence ID" value="EKD66209.1"/>
    <property type="molecule type" value="Genomic_DNA"/>
</dbReference>
<protein>
    <submittedName>
        <fullName evidence="1">Uncharacterized protein</fullName>
    </submittedName>
</protein>
<evidence type="ECO:0000313" key="1">
    <source>
        <dbReference type="EMBL" id="EKD66209.1"/>
    </source>
</evidence>
<comment type="caution">
    <text evidence="1">The sequence shown here is derived from an EMBL/GenBank/DDBJ whole genome shotgun (WGS) entry which is preliminary data.</text>
</comment>
<gene>
    <name evidence="1" type="ORF">ACD_49C00060G0051</name>
</gene>
<reference evidence="1" key="1">
    <citation type="journal article" date="2012" name="Science">
        <title>Fermentation, hydrogen, and sulfur metabolism in multiple uncultivated bacterial phyla.</title>
        <authorList>
            <person name="Wrighton K.C."/>
            <person name="Thomas B.C."/>
            <person name="Sharon I."/>
            <person name="Miller C.S."/>
            <person name="Castelle C.J."/>
            <person name="VerBerkmoes N.C."/>
            <person name="Wilkins M.J."/>
            <person name="Hettich R.L."/>
            <person name="Lipton M.S."/>
            <person name="Williams K.H."/>
            <person name="Long P.E."/>
            <person name="Banfield J.F."/>
        </authorList>
    </citation>
    <scope>NUCLEOTIDE SEQUENCE [LARGE SCALE GENOMIC DNA]</scope>
</reference>
<proteinExistence type="predicted"/>
<accession>K2BVG7</accession>
<dbReference type="AlphaFoldDB" id="K2BVG7"/>
<name>K2BVG7_9BACT</name>
<sequence length="142" mass="16239">MEAIIGAIFVTVILLLIGYFLGKNNGVDDTKQEFKQCVVKRLGHVPVNKMETATVYVKFDKYGNVEEYSFDPPVVPTPETPPQSWFSLYTLSSSSEGLLLYLLRDEYIHFARIFKWEIVCDWTYKSIYEHLLGLVAVYSAGL</sequence>
<organism evidence="1">
    <name type="scientific">uncultured bacterium</name>
    <name type="common">gcode 4</name>
    <dbReference type="NCBI Taxonomy" id="1234023"/>
    <lineage>
        <taxon>Bacteria</taxon>
        <taxon>environmental samples</taxon>
    </lineage>
</organism>